<reference evidence="4" key="2">
    <citation type="submission" date="2011-09" db="EMBL/GenBank/DDBJ databases">
        <authorList>
            <consortium name="US DOE Joint Genome Institute (JGI-PGF)"/>
            <person name="Aerts A."/>
            <person name="Grimwood J."/>
            <person name="Schmutz J."/>
            <person name="Lucas S."/>
            <person name="Hammon N."/>
            <person name="Glavina del Rio T."/>
            <person name="Dalin E."/>
            <person name="Tice H."/>
            <person name="Pitluck S."/>
            <person name="Dehal P."/>
            <person name="Chapman J."/>
            <person name="Putman N.H."/>
            <person name="Salamov A.A."/>
            <person name="Terry A."/>
            <person name="Rokhsar D.S."/>
            <person name="Boore J.L."/>
            <person name="Tripathy S."/>
            <person name="Tyler B.M."/>
            <person name="Grigoriev I.V."/>
        </authorList>
    </citation>
    <scope>NUCLEOTIDE SEQUENCE</scope>
    <source>
        <strain evidence="4">P6497</strain>
    </source>
</reference>
<evidence type="ECO:0000313" key="2">
    <source>
        <dbReference type="EMBL" id="EGZ04323.1"/>
    </source>
</evidence>
<sequence>MTHTSTDDMHGALRLCRHERGSVVYRDPATTTSSMTLTSTDDKHGVSGSDTKNKAQRLRRRARRPVASKKPSGALLSGQGCELRGADFDHDGQYRDHVDAHGAQRAFVLLEANRAGRCSVDVLLVASAQTRDSSWAWGSSAWQHP</sequence>
<dbReference type="AlphaFoldDB" id="G4ZVA9"/>
<keyword evidence="5" id="KW-1185">Reference proteome</keyword>
<dbReference type="KEGG" id="psoj:PHYSODRAFT_335471"/>
<protein>
    <submittedName>
        <fullName evidence="4">Uncharacterized protein</fullName>
    </submittedName>
</protein>
<name>G4ZVA9_PHYSP</name>
<evidence type="ECO:0000256" key="1">
    <source>
        <dbReference type="SAM" id="MobiDB-lite"/>
    </source>
</evidence>
<dbReference type="GeneID" id="20647025"/>
<dbReference type="GeneID" id="20648531"/>
<accession>G4ZVA9</accession>
<feature type="compositionally biased region" description="Basic residues" evidence="1">
    <location>
        <begin position="54"/>
        <end position="67"/>
    </location>
</feature>
<dbReference type="KEGG" id="psoj:PHYSODRAFT_343379"/>
<dbReference type="Proteomes" id="UP000002640">
    <property type="component" value="Unassembled WGS sequence"/>
</dbReference>
<dbReference type="InParanoid" id="G4ZVA9"/>
<reference evidence="4 5" key="1">
    <citation type="journal article" date="2006" name="Science">
        <title>Phytophthora genome sequences uncover evolutionary origins and mechanisms of pathogenesis.</title>
        <authorList>
            <person name="Tyler B.M."/>
            <person name="Tripathy S."/>
            <person name="Zhang X."/>
            <person name="Dehal P."/>
            <person name="Jiang R.H."/>
            <person name="Aerts A."/>
            <person name="Arredondo F.D."/>
            <person name="Baxter L."/>
            <person name="Bensasson D."/>
            <person name="Beynon J.L."/>
            <person name="Chapman J."/>
            <person name="Damasceno C.M."/>
            <person name="Dorrance A.E."/>
            <person name="Dou D."/>
            <person name="Dickerman A.W."/>
            <person name="Dubchak I.L."/>
            <person name="Garbelotto M."/>
            <person name="Gijzen M."/>
            <person name="Gordon S.G."/>
            <person name="Govers F."/>
            <person name="Grunwald N.J."/>
            <person name="Huang W."/>
            <person name="Ivors K.L."/>
            <person name="Jones R.W."/>
            <person name="Kamoun S."/>
            <person name="Krampis K."/>
            <person name="Lamour K.H."/>
            <person name="Lee M.K."/>
            <person name="McDonald W.H."/>
            <person name="Medina M."/>
            <person name="Meijer H.J."/>
            <person name="Nordberg E.K."/>
            <person name="Maclean D.J."/>
            <person name="Ospina-Giraldo M.D."/>
            <person name="Morris P.F."/>
            <person name="Phuntumart V."/>
            <person name="Putnam N.H."/>
            <person name="Rash S."/>
            <person name="Rose J.K."/>
            <person name="Sakihama Y."/>
            <person name="Salamov A.A."/>
            <person name="Savidor A."/>
            <person name="Scheuring C.F."/>
            <person name="Smith B.M."/>
            <person name="Sobral B.W."/>
            <person name="Terry A."/>
            <person name="Torto-Alalibo T.A."/>
            <person name="Win J."/>
            <person name="Xu Z."/>
            <person name="Zhang H."/>
            <person name="Grigoriev I.V."/>
            <person name="Rokhsar D.S."/>
            <person name="Boore J.L."/>
        </authorList>
    </citation>
    <scope>NUCLEOTIDE SEQUENCE [LARGE SCALE GENOMIC DNA]</scope>
    <source>
        <strain evidence="4 5">P6497</strain>
    </source>
</reference>
<dbReference type="RefSeq" id="XP_009531161.1">
    <property type="nucleotide sequence ID" value="XM_009532866.1"/>
</dbReference>
<gene>
    <name evidence="3" type="ORF">PHYSODRAFT_335471</name>
    <name evidence="4" type="ORF">PHYSODRAFT_335472</name>
    <name evidence="2" type="ORF">PHYSODRAFT_343379</name>
</gene>
<dbReference type="RefSeq" id="XP_009540228.1">
    <property type="nucleotide sequence ID" value="XM_009541933.1"/>
</dbReference>
<feature type="region of interest" description="Disordered" evidence="1">
    <location>
        <begin position="24"/>
        <end position="76"/>
    </location>
</feature>
<evidence type="ECO:0000313" key="4">
    <source>
        <dbReference type="EMBL" id="EGZ13733.1"/>
    </source>
</evidence>
<proteinExistence type="predicted"/>
<evidence type="ECO:0000313" key="3">
    <source>
        <dbReference type="EMBL" id="EGZ13732.1"/>
    </source>
</evidence>
<dbReference type="EMBL" id="JH159156">
    <property type="protein sequence ID" value="EGZ13733.1"/>
    <property type="molecule type" value="Genomic_DNA"/>
</dbReference>
<dbReference type="EMBL" id="JH159216">
    <property type="protein sequence ID" value="EGZ04323.1"/>
    <property type="molecule type" value="Genomic_DNA"/>
</dbReference>
<dbReference type="KEGG" id="psoj:PHYSODRAFT_335472"/>
<dbReference type="GeneID" id="20647026"/>
<feature type="compositionally biased region" description="Low complexity" evidence="1">
    <location>
        <begin position="30"/>
        <end position="39"/>
    </location>
</feature>
<organism evidence="5">
    <name type="scientific">Phytophthora sojae (strain P6497)</name>
    <name type="common">Soybean stem and root rot agent</name>
    <name type="synonym">Phytophthora megasperma f. sp. glycines</name>
    <dbReference type="NCBI Taxonomy" id="1094619"/>
    <lineage>
        <taxon>Eukaryota</taxon>
        <taxon>Sar</taxon>
        <taxon>Stramenopiles</taxon>
        <taxon>Oomycota</taxon>
        <taxon>Peronosporomycetes</taxon>
        <taxon>Peronosporales</taxon>
        <taxon>Peronosporaceae</taxon>
        <taxon>Phytophthora</taxon>
    </lineage>
</organism>
<dbReference type="EMBL" id="JH159156">
    <property type="protein sequence ID" value="EGZ13732.1"/>
    <property type="molecule type" value="Genomic_DNA"/>
</dbReference>
<dbReference type="RefSeq" id="XP_009531162.1">
    <property type="nucleotide sequence ID" value="XM_009532867.1"/>
</dbReference>
<evidence type="ECO:0000313" key="5">
    <source>
        <dbReference type="Proteomes" id="UP000002640"/>
    </source>
</evidence>